<protein>
    <submittedName>
        <fullName evidence="1">19692_t:CDS:1</fullName>
    </submittedName>
</protein>
<name>A0A9W4WTN2_9GLOM</name>
<gene>
    <name evidence="1" type="ORF">FWILDA_LOCUS11914</name>
</gene>
<dbReference type="EMBL" id="CAMKVN010003586">
    <property type="protein sequence ID" value="CAI2185113.1"/>
    <property type="molecule type" value="Genomic_DNA"/>
</dbReference>
<proteinExistence type="predicted"/>
<accession>A0A9W4WTN2</accession>
<organism evidence="1 2">
    <name type="scientific">Funneliformis geosporum</name>
    <dbReference type="NCBI Taxonomy" id="1117311"/>
    <lineage>
        <taxon>Eukaryota</taxon>
        <taxon>Fungi</taxon>
        <taxon>Fungi incertae sedis</taxon>
        <taxon>Mucoromycota</taxon>
        <taxon>Glomeromycotina</taxon>
        <taxon>Glomeromycetes</taxon>
        <taxon>Glomerales</taxon>
        <taxon>Glomeraceae</taxon>
        <taxon>Funneliformis</taxon>
    </lineage>
</organism>
<feature type="non-terminal residue" evidence="1">
    <location>
        <position position="66"/>
    </location>
</feature>
<dbReference type="OrthoDB" id="2415445at2759"/>
<sequence>MLPIKAFTVLSCDYIFHRLCIEIKLLHTSTGMCLSPDCGKNVEIIVDDSPEVNNRRDLQSSTLSVV</sequence>
<evidence type="ECO:0000313" key="2">
    <source>
        <dbReference type="Proteomes" id="UP001153678"/>
    </source>
</evidence>
<dbReference type="Proteomes" id="UP001153678">
    <property type="component" value="Unassembled WGS sequence"/>
</dbReference>
<dbReference type="AlphaFoldDB" id="A0A9W4WTN2"/>
<evidence type="ECO:0000313" key="1">
    <source>
        <dbReference type="EMBL" id="CAI2185113.1"/>
    </source>
</evidence>
<keyword evidence="2" id="KW-1185">Reference proteome</keyword>
<reference evidence="1" key="1">
    <citation type="submission" date="2022-08" db="EMBL/GenBank/DDBJ databases">
        <authorList>
            <person name="Kallberg Y."/>
            <person name="Tangrot J."/>
            <person name="Rosling A."/>
        </authorList>
    </citation>
    <scope>NUCLEOTIDE SEQUENCE</scope>
    <source>
        <strain evidence="1">Wild A</strain>
    </source>
</reference>
<comment type="caution">
    <text evidence="1">The sequence shown here is derived from an EMBL/GenBank/DDBJ whole genome shotgun (WGS) entry which is preliminary data.</text>
</comment>